<evidence type="ECO:0000256" key="1">
    <source>
        <dbReference type="SAM" id="MobiDB-lite"/>
    </source>
</evidence>
<dbReference type="Pfam" id="PF07905">
    <property type="entry name" value="PucR"/>
    <property type="match status" value="1"/>
</dbReference>
<proteinExistence type="predicted"/>
<dbReference type="PANTHER" id="PTHR33744">
    <property type="entry name" value="CARBOHYDRATE DIACID REGULATOR"/>
    <property type="match status" value="1"/>
</dbReference>
<gene>
    <name evidence="4" type="ORF">CP972_29630</name>
</gene>
<evidence type="ECO:0000313" key="4">
    <source>
        <dbReference type="EMBL" id="QEV10586.1"/>
    </source>
</evidence>
<dbReference type="InterPro" id="IPR012914">
    <property type="entry name" value="PucR_dom"/>
</dbReference>
<dbReference type="EMBL" id="CP023697">
    <property type="protein sequence ID" value="QEV10586.1"/>
    <property type="molecule type" value="Genomic_DNA"/>
</dbReference>
<dbReference type="InterPro" id="IPR025736">
    <property type="entry name" value="PucR_C-HTH_dom"/>
</dbReference>
<dbReference type="Proteomes" id="UP000326041">
    <property type="component" value="Chromosome"/>
</dbReference>
<feature type="domain" description="PucR C-terminal helix-turn-helix" evidence="3">
    <location>
        <begin position="451"/>
        <end position="509"/>
    </location>
</feature>
<dbReference type="InterPro" id="IPR051448">
    <property type="entry name" value="CdaR-like_regulators"/>
</dbReference>
<name>A0ABX6B5Y4_9ACTN</name>
<reference evidence="4 5" key="1">
    <citation type="submission" date="2017-09" db="EMBL/GenBank/DDBJ databases">
        <authorList>
            <person name="Lee N."/>
            <person name="Cho B.-K."/>
        </authorList>
    </citation>
    <scope>NUCLEOTIDE SEQUENCE [LARGE SCALE GENOMIC DNA]</scope>
    <source>
        <strain evidence="4 5">ATCC 13879</strain>
    </source>
</reference>
<evidence type="ECO:0000259" key="2">
    <source>
        <dbReference type="Pfam" id="PF07905"/>
    </source>
</evidence>
<organism evidence="4 5">
    <name type="scientific">Streptomyces prasinus</name>
    <dbReference type="NCBI Taxonomy" id="67345"/>
    <lineage>
        <taxon>Bacteria</taxon>
        <taxon>Bacillati</taxon>
        <taxon>Actinomycetota</taxon>
        <taxon>Actinomycetes</taxon>
        <taxon>Kitasatosporales</taxon>
        <taxon>Streptomycetaceae</taxon>
        <taxon>Streptomyces</taxon>
    </lineage>
</organism>
<evidence type="ECO:0000313" key="5">
    <source>
        <dbReference type="Proteomes" id="UP000326041"/>
    </source>
</evidence>
<dbReference type="PANTHER" id="PTHR33744:SF1">
    <property type="entry name" value="DNA-BINDING TRANSCRIPTIONAL ACTIVATOR ADER"/>
    <property type="match status" value="1"/>
</dbReference>
<accession>A0ABX6B5Y4</accession>
<keyword evidence="5" id="KW-1185">Reference proteome</keyword>
<protein>
    <submittedName>
        <fullName evidence="4">PucR family transcriptional regulator</fullName>
    </submittedName>
</protein>
<feature type="domain" description="Purine catabolism PurC-like" evidence="2">
    <location>
        <begin position="44"/>
        <end position="161"/>
    </location>
</feature>
<dbReference type="InterPro" id="IPR042070">
    <property type="entry name" value="PucR_C-HTH_sf"/>
</dbReference>
<feature type="region of interest" description="Disordered" evidence="1">
    <location>
        <begin position="1"/>
        <end position="24"/>
    </location>
</feature>
<dbReference type="Pfam" id="PF13556">
    <property type="entry name" value="HTH_30"/>
    <property type="match status" value="1"/>
</dbReference>
<sequence>MGSHLPFIPGTAPQSGSVPGHPQLCQPQRDSLVPVADDKLTVEDLLSFPALQLSVKAGSGGLGRSVSWAHASELDDPTPWLLGAEILMTTGLALPRTAVGQRRYLERLDDAGVSALALSAQLHTPPLHDAFFRAAEERGFPVLEVPLAVPFIAVSQEVAAAVQEDARHRLGAQLQVFGALRWMVAEDLDTPTLLRRLERLSGYDVYLCTPQGRPLLPGVPTPGPGVLPASVDAAPTVPGGFVLPVPAPGGPAGFLVAYERQGAQPAGLAVVQHIATVAALRVATVRSERETLRREGAETLAELLQEVLDPEAARRRLARHSIEGDTVLIVVRHAPDEALLACLEDRPHLLLTWGADRYVLGAPELADAIGALPAVTAGMSRPFRPGAALKVAQREALWAVSKAGESGRPLVRYGADATGRWLPDDPAVLTALVDHVLGEVLRYDAEHESQLLVSVRTWMERDRRTETAAAALHIHPNTLAYRLRRFGVLSGRDLSSTGALTEVWLAVQAAGALGLTD</sequence>
<evidence type="ECO:0000259" key="3">
    <source>
        <dbReference type="Pfam" id="PF13556"/>
    </source>
</evidence>
<dbReference type="Gene3D" id="1.10.10.2840">
    <property type="entry name" value="PucR C-terminal helix-turn-helix domain"/>
    <property type="match status" value="1"/>
</dbReference>